<dbReference type="PANTHER" id="PTHR43205:SF7">
    <property type="entry name" value="PROSTAGLANDIN REDUCTASE 1"/>
    <property type="match status" value="1"/>
</dbReference>
<name>A0A2H5QTB2_CITUN</name>
<dbReference type="Proteomes" id="UP000236630">
    <property type="component" value="Unassembled WGS sequence"/>
</dbReference>
<evidence type="ECO:0000313" key="1">
    <source>
        <dbReference type="EMBL" id="GAY67813.1"/>
    </source>
</evidence>
<dbReference type="GO" id="GO:0032440">
    <property type="term" value="F:2-alkenal reductase [NAD(P)H] activity"/>
    <property type="evidence" value="ECO:0007669"/>
    <property type="project" value="TreeGrafter"/>
</dbReference>
<protein>
    <submittedName>
        <fullName evidence="1">Uncharacterized protein</fullName>
    </submittedName>
</protein>
<evidence type="ECO:0000313" key="2">
    <source>
        <dbReference type="Proteomes" id="UP000236630"/>
    </source>
</evidence>
<keyword evidence="2" id="KW-1185">Reference proteome</keyword>
<dbReference type="InterPro" id="IPR045010">
    <property type="entry name" value="MDR_fam"/>
</dbReference>
<sequence>MTSQYNLDLPENVHNLMFVVFGRSRMQGFIVFDYSSVYPEFLEMLLPYIREKARLSMRKAQLKDF</sequence>
<proteinExistence type="predicted"/>
<dbReference type="Gene3D" id="3.40.50.720">
    <property type="entry name" value="NAD(P)-binding Rossmann-like Domain"/>
    <property type="match status" value="1"/>
</dbReference>
<dbReference type="AlphaFoldDB" id="A0A2H5QTB2"/>
<comment type="caution">
    <text evidence="1">The sequence shown here is derived from an EMBL/GenBank/DDBJ whole genome shotgun (WGS) entry which is preliminary data.</text>
</comment>
<dbReference type="GO" id="GO:0006979">
    <property type="term" value="P:response to oxidative stress"/>
    <property type="evidence" value="ECO:0007669"/>
    <property type="project" value="TreeGrafter"/>
</dbReference>
<dbReference type="PANTHER" id="PTHR43205">
    <property type="entry name" value="PROSTAGLANDIN REDUCTASE"/>
    <property type="match status" value="1"/>
</dbReference>
<organism evidence="1 2">
    <name type="scientific">Citrus unshiu</name>
    <name type="common">Satsuma mandarin</name>
    <name type="synonym">Citrus nobilis var. unshiu</name>
    <dbReference type="NCBI Taxonomy" id="55188"/>
    <lineage>
        <taxon>Eukaryota</taxon>
        <taxon>Viridiplantae</taxon>
        <taxon>Streptophyta</taxon>
        <taxon>Embryophyta</taxon>
        <taxon>Tracheophyta</taxon>
        <taxon>Spermatophyta</taxon>
        <taxon>Magnoliopsida</taxon>
        <taxon>eudicotyledons</taxon>
        <taxon>Gunneridae</taxon>
        <taxon>Pentapetalae</taxon>
        <taxon>rosids</taxon>
        <taxon>malvids</taxon>
        <taxon>Sapindales</taxon>
        <taxon>Rutaceae</taxon>
        <taxon>Aurantioideae</taxon>
        <taxon>Citrus</taxon>
    </lineage>
</organism>
<gene>
    <name evidence="1" type="ORF">CUMW_259500</name>
</gene>
<reference evidence="1 2" key="1">
    <citation type="journal article" date="2017" name="Front. Genet.">
        <title>Draft sequencing of the heterozygous diploid genome of Satsuma (Citrus unshiu Marc.) using a hybrid assembly approach.</title>
        <authorList>
            <person name="Shimizu T."/>
            <person name="Tanizawa Y."/>
            <person name="Mochizuki T."/>
            <person name="Nagasaki H."/>
            <person name="Yoshioka T."/>
            <person name="Toyoda A."/>
            <person name="Fujiyama A."/>
            <person name="Kaminuma E."/>
            <person name="Nakamura Y."/>
        </authorList>
    </citation>
    <scope>NUCLEOTIDE SEQUENCE [LARGE SCALE GENOMIC DNA]</scope>
    <source>
        <strain evidence="2">cv. Miyagawa wase</strain>
    </source>
</reference>
<dbReference type="EMBL" id="BDQV01000762">
    <property type="protein sequence ID" value="GAY67813.1"/>
    <property type="molecule type" value="Genomic_DNA"/>
</dbReference>
<dbReference type="STRING" id="55188.A0A2H5QTB2"/>
<accession>A0A2H5QTB2</accession>